<dbReference type="PROSITE" id="PS00518">
    <property type="entry name" value="ZF_RING_1"/>
    <property type="match status" value="1"/>
</dbReference>
<evidence type="ECO:0000256" key="4">
    <source>
        <dbReference type="ARBA" id="ARBA00064110"/>
    </source>
</evidence>
<evidence type="ECO:0000256" key="1">
    <source>
        <dbReference type="ARBA" id="ARBA00022723"/>
    </source>
</evidence>
<keyword evidence="2 5" id="KW-0863">Zinc-finger</keyword>
<feature type="compositionally biased region" description="Basic residues" evidence="6">
    <location>
        <begin position="279"/>
        <end position="288"/>
    </location>
</feature>
<dbReference type="InterPro" id="IPR013083">
    <property type="entry name" value="Znf_RING/FYVE/PHD"/>
</dbReference>
<feature type="compositionally biased region" description="Basic and acidic residues" evidence="6">
    <location>
        <begin position="196"/>
        <end position="207"/>
    </location>
</feature>
<keyword evidence="9" id="KW-1185">Reference proteome</keyword>
<dbReference type="Pfam" id="PF13923">
    <property type="entry name" value="zf-C3HC4_2"/>
    <property type="match status" value="1"/>
</dbReference>
<dbReference type="FunFam" id="3.30.40.10:FF:000033">
    <property type="entry name" value="Polycomb group RING finger protein 3"/>
    <property type="match status" value="1"/>
</dbReference>
<name>A0A565ALG0_9BRAS</name>
<dbReference type="PANTHER" id="PTHR46293:SF8">
    <property type="entry name" value="E3 UBIQUITIN PROTEIN LIGASE DRIP2"/>
    <property type="match status" value="1"/>
</dbReference>
<feature type="region of interest" description="Disordered" evidence="6">
    <location>
        <begin position="225"/>
        <end position="293"/>
    </location>
</feature>
<dbReference type="AlphaFoldDB" id="A0A565ALG0"/>
<evidence type="ECO:0000313" key="9">
    <source>
        <dbReference type="Proteomes" id="UP000489600"/>
    </source>
</evidence>
<feature type="region of interest" description="Disordered" evidence="6">
    <location>
        <begin position="123"/>
        <end position="207"/>
    </location>
</feature>
<accession>A0A565ALG0</accession>
<evidence type="ECO:0000256" key="2">
    <source>
        <dbReference type="ARBA" id="ARBA00022771"/>
    </source>
</evidence>
<dbReference type="PANTHER" id="PTHR46293">
    <property type="entry name" value="E3 UBIQUITIN PROTEIN LIGASE DRIP1"/>
    <property type="match status" value="1"/>
</dbReference>
<evidence type="ECO:0000256" key="3">
    <source>
        <dbReference type="ARBA" id="ARBA00022833"/>
    </source>
</evidence>
<dbReference type="GO" id="GO:0008270">
    <property type="term" value="F:zinc ion binding"/>
    <property type="evidence" value="ECO:0007669"/>
    <property type="project" value="UniProtKB-KW"/>
</dbReference>
<gene>
    <name evidence="8" type="ORF">ANE_LOCUS682</name>
</gene>
<protein>
    <recommendedName>
        <fullName evidence="7">RING-type domain-containing protein</fullName>
    </recommendedName>
</protein>
<keyword evidence="3" id="KW-0862">Zinc</keyword>
<evidence type="ECO:0000313" key="8">
    <source>
        <dbReference type="EMBL" id="VVA90237.1"/>
    </source>
</evidence>
<dbReference type="GO" id="GO:0004842">
    <property type="term" value="F:ubiquitin-protein transferase activity"/>
    <property type="evidence" value="ECO:0007669"/>
    <property type="project" value="InterPro"/>
</dbReference>
<dbReference type="CDD" id="cd16525">
    <property type="entry name" value="RING-HC_PCGF"/>
    <property type="match status" value="1"/>
</dbReference>
<dbReference type="InterPro" id="IPR044807">
    <property type="entry name" value="DRIP1-like"/>
</dbReference>
<dbReference type="EMBL" id="CABITT030000001">
    <property type="protein sequence ID" value="VVA90237.1"/>
    <property type="molecule type" value="Genomic_DNA"/>
</dbReference>
<evidence type="ECO:0000256" key="5">
    <source>
        <dbReference type="PROSITE-ProRule" id="PRU00175"/>
    </source>
</evidence>
<dbReference type="Proteomes" id="UP000489600">
    <property type="component" value="Unassembled WGS sequence"/>
</dbReference>
<feature type="domain" description="RING-type" evidence="7">
    <location>
        <begin position="20"/>
        <end position="61"/>
    </location>
</feature>
<keyword evidence="1" id="KW-0479">Metal-binding</keyword>
<comment type="subunit">
    <text evidence="4">Interacts with DREB2A.</text>
</comment>
<reference evidence="8" key="1">
    <citation type="submission" date="2019-07" db="EMBL/GenBank/DDBJ databases">
        <authorList>
            <person name="Dittberner H."/>
        </authorList>
    </citation>
    <scope>NUCLEOTIDE SEQUENCE [LARGE SCALE GENOMIC DNA]</scope>
</reference>
<proteinExistence type="predicted"/>
<sequence>MEGDMVAKVKRETVAACMTCPLCDKLLRDATTISECLHTFCRKCIYEKITEDEIESCPVCDIDLGGAPLEKLRPDHILQDLRAKIFPLKRRKERTSEVVSSITLPARRKERSISSLVVSTPRVSAQAATTGKRTKAVTRKDVRGSGSFTKRTVKKEEELGDDHTESASSPETLQKFTQNKRQSIFAEPNQSLSNRRNKDADEPWDSKLHSWKPLNFLVDVANGTKSQVSDPKSEHGNAFQNNVQGSKTKTKDHKRKCKVEQENSNNGDPTTSETATLKRPCRTRRKRSSTFGDPRISSLLDAATLKQERRNGPVWFSLVASNNQEGETSLPQIPANYLRIRDGNIPVSFIQKYLMRKLDLKSETEVEIRCMGEPVIPTLQLHSLVELWLQTASKHERVAASIGSSAKEFVMVLVYARKLPECNN</sequence>
<comment type="caution">
    <text evidence="8">The sequence shown here is derived from an EMBL/GenBank/DDBJ whole genome shotgun (WGS) entry which is preliminary data.</text>
</comment>
<dbReference type="InterPro" id="IPR017907">
    <property type="entry name" value="Znf_RING_CS"/>
</dbReference>
<dbReference type="OrthoDB" id="1305878at2759"/>
<dbReference type="SMART" id="SM00184">
    <property type="entry name" value="RING"/>
    <property type="match status" value="1"/>
</dbReference>
<dbReference type="Gene3D" id="3.30.40.10">
    <property type="entry name" value="Zinc/RING finger domain, C3HC4 (zinc finger)"/>
    <property type="match status" value="1"/>
</dbReference>
<evidence type="ECO:0000259" key="7">
    <source>
        <dbReference type="PROSITE" id="PS50089"/>
    </source>
</evidence>
<dbReference type="CDD" id="cd17087">
    <property type="entry name" value="RAWUL_DRIP_like"/>
    <property type="match status" value="1"/>
</dbReference>
<feature type="compositionally biased region" description="Basic residues" evidence="6">
    <location>
        <begin position="248"/>
        <end position="257"/>
    </location>
</feature>
<dbReference type="InterPro" id="IPR044768">
    <property type="entry name" value="DRIP-like_RAWUL"/>
</dbReference>
<dbReference type="GO" id="GO:0051865">
    <property type="term" value="P:protein autoubiquitination"/>
    <property type="evidence" value="ECO:0007669"/>
    <property type="project" value="UniProtKB-ARBA"/>
</dbReference>
<dbReference type="InterPro" id="IPR001841">
    <property type="entry name" value="Znf_RING"/>
</dbReference>
<feature type="compositionally biased region" description="Polar residues" evidence="6">
    <location>
        <begin position="166"/>
        <end position="194"/>
    </location>
</feature>
<organism evidence="8 9">
    <name type="scientific">Arabis nemorensis</name>
    <dbReference type="NCBI Taxonomy" id="586526"/>
    <lineage>
        <taxon>Eukaryota</taxon>
        <taxon>Viridiplantae</taxon>
        <taxon>Streptophyta</taxon>
        <taxon>Embryophyta</taxon>
        <taxon>Tracheophyta</taxon>
        <taxon>Spermatophyta</taxon>
        <taxon>Magnoliopsida</taxon>
        <taxon>eudicotyledons</taxon>
        <taxon>Gunneridae</taxon>
        <taxon>Pentapetalae</taxon>
        <taxon>rosids</taxon>
        <taxon>malvids</taxon>
        <taxon>Brassicales</taxon>
        <taxon>Brassicaceae</taxon>
        <taxon>Arabideae</taxon>
        <taxon>Arabis</taxon>
    </lineage>
</organism>
<dbReference type="Gene3D" id="3.10.20.90">
    <property type="entry name" value="Phosphatidylinositol 3-kinase Catalytic Subunit, Chain A, domain 1"/>
    <property type="match status" value="1"/>
</dbReference>
<feature type="compositionally biased region" description="Polar residues" evidence="6">
    <location>
        <begin position="262"/>
        <end position="275"/>
    </location>
</feature>
<feature type="compositionally biased region" description="Basic and acidic residues" evidence="6">
    <location>
        <begin position="154"/>
        <end position="165"/>
    </location>
</feature>
<dbReference type="PROSITE" id="PS50089">
    <property type="entry name" value="ZF_RING_2"/>
    <property type="match status" value="1"/>
</dbReference>
<evidence type="ECO:0000256" key="6">
    <source>
        <dbReference type="SAM" id="MobiDB-lite"/>
    </source>
</evidence>
<dbReference type="SUPFAM" id="SSF57850">
    <property type="entry name" value="RING/U-box"/>
    <property type="match status" value="1"/>
</dbReference>